<protein>
    <recommendedName>
        <fullName evidence="1">CN hydrolase domain-containing protein</fullName>
    </recommendedName>
</protein>
<dbReference type="SUPFAM" id="SSF56317">
    <property type="entry name" value="Carbon-nitrogen hydrolase"/>
    <property type="match status" value="1"/>
</dbReference>
<proteinExistence type="predicted"/>
<dbReference type="AlphaFoldDB" id="X1IW47"/>
<dbReference type="PANTHER" id="PTHR23088">
    <property type="entry name" value="NITRILASE-RELATED"/>
    <property type="match status" value="1"/>
</dbReference>
<feature type="domain" description="CN hydrolase" evidence="1">
    <location>
        <begin position="2"/>
        <end position="238"/>
    </location>
</feature>
<dbReference type="InterPro" id="IPR036526">
    <property type="entry name" value="C-N_Hydrolase_sf"/>
</dbReference>
<feature type="non-terminal residue" evidence="2">
    <location>
        <position position="238"/>
    </location>
</feature>
<evidence type="ECO:0000313" key="2">
    <source>
        <dbReference type="EMBL" id="GAH61768.1"/>
    </source>
</evidence>
<gene>
    <name evidence="2" type="ORF">S03H2_29426</name>
</gene>
<dbReference type="PANTHER" id="PTHR23088:SF27">
    <property type="entry name" value="DEAMINATED GLUTATHIONE AMIDASE"/>
    <property type="match status" value="1"/>
</dbReference>
<sequence length="238" mass="26735">MSKVASIQCWFTDEDSKADRIRHVEELIDRAADADLILLPEVWNIGWHSFDMYRDDSETLQGETISRLAEKARAVKAYILAGSIVERSDDGLYNTAVLLDPKGKIIATYRKMHLFNLMGSQETVLLKRGRDIVAVETELGVLGLSICYDLRFPELYRKMAINKGVEVFLLIAAWPLVRLENWVELSHARANENQCYLISCNCAGFNRGNQYLGHSAIVDPHGVSIASGGIFECIVRGE</sequence>
<dbReference type="Pfam" id="PF00795">
    <property type="entry name" value="CN_hydrolase"/>
    <property type="match status" value="1"/>
</dbReference>
<dbReference type="InterPro" id="IPR003010">
    <property type="entry name" value="C-N_Hydrolase"/>
</dbReference>
<dbReference type="PROSITE" id="PS50263">
    <property type="entry name" value="CN_HYDROLASE"/>
    <property type="match status" value="1"/>
</dbReference>
<comment type="caution">
    <text evidence="2">The sequence shown here is derived from an EMBL/GenBank/DDBJ whole genome shotgun (WGS) entry which is preliminary data.</text>
</comment>
<evidence type="ECO:0000259" key="1">
    <source>
        <dbReference type="PROSITE" id="PS50263"/>
    </source>
</evidence>
<accession>X1IW47</accession>
<organism evidence="2">
    <name type="scientific">marine sediment metagenome</name>
    <dbReference type="NCBI Taxonomy" id="412755"/>
    <lineage>
        <taxon>unclassified sequences</taxon>
        <taxon>metagenomes</taxon>
        <taxon>ecological metagenomes</taxon>
    </lineage>
</organism>
<dbReference type="Gene3D" id="3.60.110.10">
    <property type="entry name" value="Carbon-nitrogen hydrolase"/>
    <property type="match status" value="1"/>
</dbReference>
<dbReference type="EMBL" id="BARU01017765">
    <property type="protein sequence ID" value="GAH61768.1"/>
    <property type="molecule type" value="Genomic_DNA"/>
</dbReference>
<name>X1IW47_9ZZZZ</name>
<reference evidence="2" key="1">
    <citation type="journal article" date="2014" name="Front. Microbiol.">
        <title>High frequency of phylogenetically diverse reductive dehalogenase-homologous genes in deep subseafloor sedimentary metagenomes.</title>
        <authorList>
            <person name="Kawai M."/>
            <person name="Futagami T."/>
            <person name="Toyoda A."/>
            <person name="Takaki Y."/>
            <person name="Nishi S."/>
            <person name="Hori S."/>
            <person name="Arai W."/>
            <person name="Tsubouchi T."/>
            <person name="Morono Y."/>
            <person name="Uchiyama I."/>
            <person name="Ito T."/>
            <person name="Fujiyama A."/>
            <person name="Inagaki F."/>
            <person name="Takami H."/>
        </authorList>
    </citation>
    <scope>NUCLEOTIDE SEQUENCE</scope>
    <source>
        <strain evidence="2">Expedition CK06-06</strain>
    </source>
</reference>